<dbReference type="AlphaFoldDB" id="A0A2U8H1U4"/>
<evidence type="ECO:0000313" key="2">
    <source>
        <dbReference type="EMBL" id="AWI79618.1"/>
    </source>
</evidence>
<dbReference type="Proteomes" id="UP000244902">
    <property type="component" value="Chromosome"/>
</dbReference>
<evidence type="ECO:0000313" key="3">
    <source>
        <dbReference type="Proteomes" id="UP000244902"/>
    </source>
</evidence>
<name>A0A2U8H1U4_9RHOO</name>
<sequence>MPAGASSTGLPVAGNEGRRAPRASFVEPPSAVNAPAFSGASQTIRNVRRDFSEWHLGRPRYLLWALDVDTPPVRQRVLSAQRQLSGLLLDDYARQPHITLSLCGFPSTNPCHADDFGAEALHRQIAGLQRIRPRPFGIRIGSLSSFTSAPYLEVDDAGTHIASLRTCLAGGELKHPDGSYTPHVTVGLYADAWPTAQVHERLSRFADNAPLDLRIERISLFGYQSADIGGALTRIADYDFERGVMQWHEAPPFQARTAKRA</sequence>
<gene>
    <name evidence="2" type="ORF">CEW87_09680</name>
</gene>
<proteinExistence type="predicted"/>
<dbReference type="SUPFAM" id="SSF55144">
    <property type="entry name" value="LigT-like"/>
    <property type="match status" value="1"/>
</dbReference>
<dbReference type="EMBL" id="CP022188">
    <property type="protein sequence ID" value="AWI79618.1"/>
    <property type="molecule type" value="Genomic_DNA"/>
</dbReference>
<accession>A0A2U8H1U4</accession>
<feature type="region of interest" description="Disordered" evidence="1">
    <location>
        <begin position="1"/>
        <end position="23"/>
    </location>
</feature>
<evidence type="ECO:0008006" key="4">
    <source>
        <dbReference type="Google" id="ProtNLM"/>
    </source>
</evidence>
<organism evidence="2 3">
    <name type="scientific">Parazoarcus communis</name>
    <dbReference type="NCBI Taxonomy" id="41977"/>
    <lineage>
        <taxon>Bacteria</taxon>
        <taxon>Pseudomonadati</taxon>
        <taxon>Pseudomonadota</taxon>
        <taxon>Betaproteobacteria</taxon>
        <taxon>Rhodocyclales</taxon>
        <taxon>Zoogloeaceae</taxon>
        <taxon>Parazoarcus</taxon>
    </lineage>
</organism>
<reference evidence="2 3" key="1">
    <citation type="submission" date="2017-06" db="EMBL/GenBank/DDBJ databases">
        <title>Azoarcus sp. TSNA42 complete genome sequence.</title>
        <authorList>
            <person name="Woo J.-H."/>
            <person name="Kim H.-S."/>
        </authorList>
    </citation>
    <scope>NUCLEOTIDE SEQUENCE [LARGE SCALE GENOMIC DNA]</scope>
    <source>
        <strain evidence="2 3">TSNA42</strain>
    </source>
</reference>
<dbReference type="Gene3D" id="3.90.1140.10">
    <property type="entry name" value="Cyclic phosphodiesterase"/>
    <property type="match status" value="1"/>
</dbReference>
<protein>
    <recommendedName>
        <fullName evidence="4">2'-5' RNA ligase</fullName>
    </recommendedName>
</protein>
<evidence type="ECO:0000256" key="1">
    <source>
        <dbReference type="SAM" id="MobiDB-lite"/>
    </source>
</evidence>
<dbReference type="InterPro" id="IPR009097">
    <property type="entry name" value="Cyclic_Pdiesterase"/>
</dbReference>
<dbReference type="Pfam" id="PF13563">
    <property type="entry name" value="2_5_RNA_ligase2"/>
    <property type="match status" value="1"/>
</dbReference>